<dbReference type="SUPFAM" id="SSF53474">
    <property type="entry name" value="alpha/beta-Hydrolases"/>
    <property type="match status" value="1"/>
</dbReference>
<gene>
    <name evidence="1" type="ORF">CAPTEDRAFT_194275</name>
</gene>
<proteinExistence type="predicted"/>
<evidence type="ECO:0000313" key="1">
    <source>
        <dbReference type="EMBL" id="ELT93512.1"/>
    </source>
</evidence>
<reference evidence="3" key="1">
    <citation type="submission" date="2012-12" db="EMBL/GenBank/DDBJ databases">
        <authorList>
            <person name="Hellsten U."/>
            <person name="Grimwood J."/>
            <person name="Chapman J.A."/>
            <person name="Shapiro H."/>
            <person name="Aerts A."/>
            <person name="Otillar R.P."/>
            <person name="Terry A.Y."/>
            <person name="Boore J.L."/>
            <person name="Simakov O."/>
            <person name="Marletaz F."/>
            <person name="Cho S.-J."/>
            <person name="Edsinger-Gonzales E."/>
            <person name="Havlak P."/>
            <person name="Kuo D.-H."/>
            <person name="Larsson T."/>
            <person name="Lv J."/>
            <person name="Arendt D."/>
            <person name="Savage R."/>
            <person name="Osoegawa K."/>
            <person name="de Jong P."/>
            <person name="Lindberg D.R."/>
            <person name="Seaver E.C."/>
            <person name="Weisblat D.A."/>
            <person name="Putnam N.H."/>
            <person name="Grigoriev I.V."/>
            <person name="Rokhsar D.S."/>
        </authorList>
    </citation>
    <scope>NUCLEOTIDE SEQUENCE</scope>
    <source>
        <strain evidence="3">I ESC-2004</strain>
    </source>
</reference>
<dbReference type="EnsemblMetazoa" id="CapteT194275">
    <property type="protein sequence ID" value="CapteP194275"/>
    <property type="gene ID" value="CapteG194275"/>
</dbReference>
<reference evidence="2" key="3">
    <citation type="submission" date="2015-06" db="UniProtKB">
        <authorList>
            <consortium name="EnsemblMetazoa"/>
        </authorList>
    </citation>
    <scope>IDENTIFICATION</scope>
</reference>
<dbReference type="InterPro" id="IPR029058">
    <property type="entry name" value="AB_hydrolase_fold"/>
</dbReference>
<protein>
    <submittedName>
        <fullName evidence="1 2">Uncharacterized protein</fullName>
    </submittedName>
</protein>
<reference evidence="1 3" key="2">
    <citation type="journal article" date="2013" name="Nature">
        <title>Insights into bilaterian evolution from three spiralian genomes.</title>
        <authorList>
            <person name="Simakov O."/>
            <person name="Marletaz F."/>
            <person name="Cho S.J."/>
            <person name="Edsinger-Gonzales E."/>
            <person name="Havlak P."/>
            <person name="Hellsten U."/>
            <person name="Kuo D.H."/>
            <person name="Larsson T."/>
            <person name="Lv J."/>
            <person name="Arendt D."/>
            <person name="Savage R."/>
            <person name="Osoegawa K."/>
            <person name="de Jong P."/>
            <person name="Grimwood J."/>
            <person name="Chapman J.A."/>
            <person name="Shapiro H."/>
            <person name="Aerts A."/>
            <person name="Otillar R.P."/>
            <person name="Terry A.Y."/>
            <person name="Boore J.L."/>
            <person name="Grigoriev I.V."/>
            <person name="Lindberg D.R."/>
            <person name="Seaver E.C."/>
            <person name="Weisblat D.A."/>
            <person name="Putnam N.H."/>
            <person name="Rokhsar D.S."/>
        </authorList>
    </citation>
    <scope>NUCLEOTIDE SEQUENCE</scope>
    <source>
        <strain evidence="1 3">I ESC-2004</strain>
    </source>
</reference>
<evidence type="ECO:0000313" key="3">
    <source>
        <dbReference type="Proteomes" id="UP000014760"/>
    </source>
</evidence>
<dbReference type="EMBL" id="AMQN01012728">
    <property type="status" value="NOT_ANNOTATED_CDS"/>
    <property type="molecule type" value="Genomic_DNA"/>
</dbReference>
<dbReference type="Gene3D" id="3.40.50.1820">
    <property type="entry name" value="alpha/beta hydrolase"/>
    <property type="match status" value="1"/>
</dbReference>
<evidence type="ECO:0000313" key="2">
    <source>
        <dbReference type="EnsemblMetazoa" id="CapteP194275"/>
    </source>
</evidence>
<dbReference type="Proteomes" id="UP000014760">
    <property type="component" value="Unassembled WGS sequence"/>
</dbReference>
<dbReference type="EMBL" id="KB309712">
    <property type="protein sequence ID" value="ELT93512.1"/>
    <property type="molecule type" value="Genomic_DNA"/>
</dbReference>
<keyword evidence="3" id="KW-1185">Reference proteome</keyword>
<accession>R7TJ38</accession>
<sequence length="132" mass="14557">MPIEMWVAIFDCNLVVVEDASHMVMMEKPSEVNELIQNFLLSNMRLVGSAVAHGNRVVTPDNNPEGRCDCNVRDTTKLNLQSNLVNRAPCNLSLDSKSPLALLCNVSVCVAVAMRTEEARFTTSFFVDLGVI</sequence>
<dbReference type="HOGENOM" id="CLU_1919061_0_0_1"/>
<dbReference type="AlphaFoldDB" id="R7TJ38"/>
<name>R7TJ38_CAPTE</name>
<dbReference type="OrthoDB" id="428974at2759"/>
<organism evidence="1">
    <name type="scientific">Capitella teleta</name>
    <name type="common">Polychaete worm</name>
    <dbReference type="NCBI Taxonomy" id="283909"/>
    <lineage>
        <taxon>Eukaryota</taxon>
        <taxon>Metazoa</taxon>
        <taxon>Spiralia</taxon>
        <taxon>Lophotrochozoa</taxon>
        <taxon>Annelida</taxon>
        <taxon>Polychaeta</taxon>
        <taxon>Sedentaria</taxon>
        <taxon>Scolecida</taxon>
        <taxon>Capitellidae</taxon>
        <taxon>Capitella</taxon>
    </lineage>
</organism>